<name>A0A7G5GZW7_9BACT</name>
<feature type="signal peptide" evidence="1">
    <location>
        <begin position="1"/>
        <end position="20"/>
    </location>
</feature>
<reference evidence="2 3" key="1">
    <citation type="submission" date="2020-07" db="EMBL/GenBank/DDBJ databases">
        <title>Spirosoma foliorum sp. nov., isolated from the leaves on the Nejang mountain Korea, Republic of.</title>
        <authorList>
            <person name="Ho H."/>
            <person name="Lee Y.-J."/>
            <person name="Nurcahyanto D.-A."/>
            <person name="Kim S.-G."/>
        </authorList>
    </citation>
    <scope>NUCLEOTIDE SEQUENCE [LARGE SCALE GENOMIC DNA]</scope>
    <source>
        <strain evidence="2 3">PL0136</strain>
    </source>
</reference>
<protein>
    <submittedName>
        <fullName evidence="2">Uncharacterized protein</fullName>
    </submittedName>
</protein>
<evidence type="ECO:0000313" key="2">
    <source>
        <dbReference type="EMBL" id="QMW04409.1"/>
    </source>
</evidence>
<proteinExistence type="predicted"/>
<dbReference type="EMBL" id="CP059732">
    <property type="protein sequence ID" value="QMW04409.1"/>
    <property type="molecule type" value="Genomic_DNA"/>
</dbReference>
<dbReference type="KEGG" id="sfol:H3H32_05545"/>
<dbReference type="Proteomes" id="UP000515369">
    <property type="component" value="Chromosome"/>
</dbReference>
<sequence>MRKYVLSFTLLIALTGVAQAQDKAGSSSEAGLDWSKALKRGDNSSVETLTQQLNYYQKKSVYLSRHSKTLTKKLSQLDLKNKRLVFKVDELRRDSLQLRKILQDALNDNQQLVKSYETRIQGMAGELRALHDSLSDLRLVKRDMDMIKRYFDSALLAKREYTLPVYKVVQALNDTFRKANSPYQIKGGTGQELIVTEDFSLKRPGFLFLKSTVHIQGEYKLSLKPHPFDEGKTLVDCQPSFQRKQGKSLVYDSQYGDKVGTENRLFSYIDQAIYSNDLHANVSSHSLHN</sequence>
<organism evidence="2 3">
    <name type="scientific">Spirosoma foliorum</name>
    <dbReference type="NCBI Taxonomy" id="2710596"/>
    <lineage>
        <taxon>Bacteria</taxon>
        <taxon>Pseudomonadati</taxon>
        <taxon>Bacteroidota</taxon>
        <taxon>Cytophagia</taxon>
        <taxon>Cytophagales</taxon>
        <taxon>Cytophagaceae</taxon>
        <taxon>Spirosoma</taxon>
    </lineage>
</organism>
<evidence type="ECO:0000313" key="3">
    <source>
        <dbReference type="Proteomes" id="UP000515369"/>
    </source>
</evidence>
<feature type="chain" id="PRO_5028937601" evidence="1">
    <location>
        <begin position="21"/>
        <end position="289"/>
    </location>
</feature>
<accession>A0A7G5GZW7</accession>
<evidence type="ECO:0000256" key="1">
    <source>
        <dbReference type="SAM" id="SignalP"/>
    </source>
</evidence>
<dbReference type="RefSeq" id="WP_182461663.1">
    <property type="nucleotide sequence ID" value="NZ_CP059732.1"/>
</dbReference>
<keyword evidence="3" id="KW-1185">Reference proteome</keyword>
<keyword evidence="1" id="KW-0732">Signal</keyword>
<gene>
    <name evidence="2" type="ORF">H3H32_05545</name>
</gene>
<dbReference type="AlphaFoldDB" id="A0A7G5GZW7"/>